<keyword evidence="2" id="KW-1185">Reference proteome</keyword>
<protein>
    <recommendedName>
        <fullName evidence="3">Heavy metal-binding domain-containing protein</fullName>
    </recommendedName>
</protein>
<dbReference type="EMBL" id="JAAXOP010000001">
    <property type="protein sequence ID" value="NKY48814.1"/>
    <property type="molecule type" value="Genomic_DNA"/>
</dbReference>
<dbReference type="AlphaFoldDB" id="A0A846XSQ6"/>
<reference evidence="1 2" key="1">
    <citation type="submission" date="2020-04" db="EMBL/GenBank/DDBJ databases">
        <title>MicrobeNet Type strains.</title>
        <authorList>
            <person name="Nicholson A.C."/>
        </authorList>
    </citation>
    <scope>NUCLEOTIDE SEQUENCE [LARGE SCALE GENOMIC DNA]</scope>
    <source>
        <strain evidence="1 2">JCM 12354</strain>
    </source>
</reference>
<organism evidence="1 2">
    <name type="scientific">Nocardia vermiculata</name>
    <dbReference type="NCBI Taxonomy" id="257274"/>
    <lineage>
        <taxon>Bacteria</taxon>
        <taxon>Bacillati</taxon>
        <taxon>Actinomycetota</taxon>
        <taxon>Actinomycetes</taxon>
        <taxon>Mycobacteriales</taxon>
        <taxon>Nocardiaceae</taxon>
        <taxon>Nocardia</taxon>
    </lineage>
</organism>
<evidence type="ECO:0000313" key="2">
    <source>
        <dbReference type="Proteomes" id="UP000565711"/>
    </source>
</evidence>
<comment type="caution">
    <text evidence="1">The sequence shown here is derived from an EMBL/GenBank/DDBJ whole genome shotgun (WGS) entry which is preliminary data.</text>
</comment>
<accession>A0A846XSQ6</accession>
<gene>
    <name evidence="1" type="ORF">HGA08_01140</name>
</gene>
<proteinExistence type="predicted"/>
<name>A0A846XSQ6_9NOCA</name>
<dbReference type="Proteomes" id="UP000565711">
    <property type="component" value="Unassembled WGS sequence"/>
</dbReference>
<evidence type="ECO:0008006" key="3">
    <source>
        <dbReference type="Google" id="ProtNLM"/>
    </source>
</evidence>
<evidence type="ECO:0000313" key="1">
    <source>
        <dbReference type="EMBL" id="NKY48814.1"/>
    </source>
</evidence>
<sequence>MNDRLRFAAFSGGLVVLFGAALGLGALVGDPAGPASGPGTSQHNGMSETMSNGLHDTLAGYTLTEVNAPTTPHTPGPLRFRITGPDGAPVTAYTDLHDKDLHLIAVRSDATEYRHAHPVRDDNGTWSIDWTWARPGSYRIFADSRPAGAPEELVLSRIVTVTGESDDRPLPPVARTTTVDGYQVRLEGDLSTGGSELGFTVTRDGRPVTDLQPYLGAYGHLVALRGNDLSYLHVHPEGEVGSSPAGPRVAFHAQAPSTGAYRLYLDFAHAGVVHTAEFTAVAADGGEPAGHQHEQHEGGHQ</sequence>
<dbReference type="RefSeq" id="WP_067869980.1">
    <property type="nucleotide sequence ID" value="NZ_JAAXOP010000001.1"/>
</dbReference>